<dbReference type="InterPro" id="IPR050275">
    <property type="entry name" value="PGM_Phosphatase"/>
</dbReference>
<reference evidence="2 3" key="1">
    <citation type="submission" date="2016-01" db="EMBL/GenBank/DDBJ databases">
        <title>Janibacter melonis strain CD11_4 genome sequencing and assembly.</title>
        <authorList>
            <person name="Nair G.R."/>
            <person name="Kaur G."/>
            <person name="Chander A.M."/>
            <person name="Mayilraj S."/>
        </authorList>
    </citation>
    <scope>NUCLEOTIDE SEQUENCE [LARGE SCALE GENOMIC DNA]</scope>
    <source>
        <strain evidence="2 3">CD11-4</strain>
    </source>
</reference>
<evidence type="ECO:0000313" key="2">
    <source>
        <dbReference type="EMBL" id="OAB87040.1"/>
    </source>
</evidence>
<dbReference type="Proteomes" id="UP000076976">
    <property type="component" value="Unassembled WGS sequence"/>
</dbReference>
<dbReference type="SMART" id="SM00855">
    <property type="entry name" value="PGAM"/>
    <property type="match status" value="1"/>
</dbReference>
<keyword evidence="3" id="KW-1185">Reference proteome</keyword>
<evidence type="ECO:0000256" key="1">
    <source>
        <dbReference type="PIRSR" id="PIRSR613078-2"/>
    </source>
</evidence>
<name>A0A176QBI8_9MICO</name>
<dbReference type="PANTHER" id="PTHR48100">
    <property type="entry name" value="BROAD-SPECIFICITY PHOSPHATASE YOR283W-RELATED"/>
    <property type="match status" value="1"/>
</dbReference>
<dbReference type="InterPro" id="IPR013078">
    <property type="entry name" value="His_Pase_superF_clade-1"/>
</dbReference>
<dbReference type="InterPro" id="IPR029033">
    <property type="entry name" value="His_PPase_superfam"/>
</dbReference>
<dbReference type="AlphaFoldDB" id="A0A176QBI8"/>
<dbReference type="EMBL" id="LQZG01000003">
    <property type="protein sequence ID" value="OAB87040.1"/>
    <property type="molecule type" value="Genomic_DNA"/>
</dbReference>
<dbReference type="RefSeq" id="WP_068275733.1">
    <property type="nucleotide sequence ID" value="NZ_LQZG01000003.1"/>
</dbReference>
<feature type="binding site" evidence="1">
    <location>
        <position position="63"/>
    </location>
    <ligand>
        <name>substrate</name>
    </ligand>
</feature>
<protein>
    <submittedName>
        <fullName evidence="2">Phosphoglycerate mutase</fullName>
    </submittedName>
</protein>
<dbReference type="SUPFAM" id="SSF53254">
    <property type="entry name" value="Phosphoglycerate mutase-like"/>
    <property type="match status" value="1"/>
</dbReference>
<dbReference type="Gene3D" id="3.40.50.1240">
    <property type="entry name" value="Phosphoglycerate mutase-like"/>
    <property type="match status" value="1"/>
</dbReference>
<dbReference type="PANTHER" id="PTHR48100:SF15">
    <property type="entry name" value="SEDOHEPTULOSE 1,7-BISPHOSPHATASE"/>
    <property type="match status" value="1"/>
</dbReference>
<evidence type="ECO:0000313" key="3">
    <source>
        <dbReference type="Proteomes" id="UP000076976"/>
    </source>
</evidence>
<accession>A0A176QBI8</accession>
<organism evidence="2 3">
    <name type="scientific">Janibacter melonis</name>
    <dbReference type="NCBI Taxonomy" id="262209"/>
    <lineage>
        <taxon>Bacteria</taxon>
        <taxon>Bacillati</taxon>
        <taxon>Actinomycetota</taxon>
        <taxon>Actinomycetes</taxon>
        <taxon>Micrococcales</taxon>
        <taxon>Intrasporangiaceae</taxon>
        <taxon>Janibacter</taxon>
    </lineage>
</organism>
<sequence length="209" mass="22415">MTSHGHGRLVLVRHGQTQWSRDGRHTGLTDLPLLPEGEADAASLRPYLARLDLALVLSSDLGRALRTAELAGLTPEVDPDLREWDYGGAEGRTTEQVREDEGGRWTVFDGVPPGQTPGETVEEVAARASRVLARVRPVLEGEHAAPADVCLVGHGHALRILTAVWLGHSPRLAAQLELSPGSLSLLGRYREDASVVAWNVPATGLDALV</sequence>
<comment type="caution">
    <text evidence="2">The sequence shown here is derived from an EMBL/GenBank/DDBJ whole genome shotgun (WGS) entry which is preliminary data.</text>
</comment>
<dbReference type="CDD" id="cd07067">
    <property type="entry name" value="HP_PGM_like"/>
    <property type="match status" value="1"/>
</dbReference>
<gene>
    <name evidence="2" type="ORF">AWH69_11705</name>
</gene>
<dbReference type="GO" id="GO:0101006">
    <property type="term" value="F:protein histidine phosphatase activity"/>
    <property type="evidence" value="ECO:0007669"/>
    <property type="project" value="TreeGrafter"/>
</dbReference>
<proteinExistence type="predicted"/>
<dbReference type="GO" id="GO:0070297">
    <property type="term" value="P:regulation of phosphorelay signal transduction system"/>
    <property type="evidence" value="ECO:0007669"/>
    <property type="project" value="TreeGrafter"/>
</dbReference>
<feature type="binding site" evidence="1">
    <location>
        <begin position="26"/>
        <end position="27"/>
    </location>
    <ligand>
        <name>substrate</name>
    </ligand>
</feature>
<dbReference type="STRING" id="262209.AWH69_11705"/>
<dbReference type="Pfam" id="PF00300">
    <property type="entry name" value="His_Phos_1"/>
    <property type="match status" value="1"/>
</dbReference>